<keyword evidence="8 9" id="KW-0807">Transducer</keyword>
<evidence type="ECO:0000256" key="1">
    <source>
        <dbReference type="ARBA" id="ARBA00004141"/>
    </source>
</evidence>
<sequence>MKELSTTFDYYILPNKIFCSIVGIWPIGERSSTCSKIFAYFRLIVSLIAISNFFVPEIMAVAFYWGDVETVIGIGSNLMSATQLFFKMIYLVARRERVYRLYNEIRILWDSTDDPNERKSYEQIAYRARIVTITFSSCFLCNLTTFSIATIADYFRFAYNGNNTNDNRHLPFLVWYGTDISASPKFEIAFVGQVMTAMIGLSAITAIDCTFMTMILHVSGQFILIKTWINKIGFEMNHKSIDMDKFEEDLFKCIRHHQRMIHVVNDVNNLLTPIIFMQLLTSGLEICLSGYAMLDNGTKITDILKFTSYFISVTVQLLLWCWPGEILVQESQEVGQVVYFSVPWYNLPPIYRNHVCLMIIRAQQYCSITALTFKVLSIQTLTAVFNTAISYFTVLQQMQQN</sequence>
<keyword evidence="5 9" id="KW-1133">Transmembrane helix</keyword>
<feature type="transmembrane region" description="Helical" evidence="9">
    <location>
        <begin position="71"/>
        <end position="93"/>
    </location>
</feature>
<keyword evidence="7 9" id="KW-0675">Receptor</keyword>
<keyword evidence="10" id="KW-1185">Reference proteome</keyword>
<comment type="similarity">
    <text evidence="9">Belongs to the insect chemoreceptor superfamily. Heteromeric odorant receptor channel (TC 1.A.69) family.</text>
</comment>
<dbReference type="GO" id="GO:0005549">
    <property type="term" value="F:odorant binding"/>
    <property type="evidence" value="ECO:0007669"/>
    <property type="project" value="InterPro"/>
</dbReference>
<gene>
    <name evidence="11" type="primary">LOC117242830</name>
</gene>
<proteinExistence type="inferred from homology"/>
<dbReference type="InterPro" id="IPR004117">
    <property type="entry name" value="7tm6_olfct_rcpt"/>
</dbReference>
<dbReference type="GeneID" id="117242830"/>
<feature type="transmembrane region" description="Helical" evidence="9">
    <location>
        <begin position="40"/>
        <end position="65"/>
    </location>
</feature>
<dbReference type="Pfam" id="PF02949">
    <property type="entry name" value="7tm_6"/>
    <property type="match status" value="1"/>
</dbReference>
<dbReference type="KEGG" id="bvk:117242830"/>
<evidence type="ECO:0000256" key="4">
    <source>
        <dbReference type="ARBA" id="ARBA00022725"/>
    </source>
</evidence>
<feature type="transmembrane region" description="Helical" evidence="9">
    <location>
        <begin position="12"/>
        <end position="28"/>
    </location>
</feature>
<dbReference type="GO" id="GO:0007165">
    <property type="term" value="P:signal transduction"/>
    <property type="evidence" value="ECO:0007669"/>
    <property type="project" value="UniProtKB-KW"/>
</dbReference>
<evidence type="ECO:0000313" key="11">
    <source>
        <dbReference type="RefSeq" id="XP_033365702.1"/>
    </source>
</evidence>
<keyword evidence="3 9" id="KW-0812">Transmembrane</keyword>
<comment type="subcellular location">
    <subcellularLocation>
        <location evidence="9">Cell membrane</location>
        <topology evidence="9">Multi-pass membrane protein</topology>
    </subcellularLocation>
    <subcellularLocation>
        <location evidence="1">Membrane</location>
        <topology evidence="1">Multi-pass membrane protein</topology>
    </subcellularLocation>
</comment>
<keyword evidence="4 9" id="KW-0552">Olfaction</keyword>
<organism evidence="10 11">
    <name type="scientific">Bombus vosnesenskii</name>
    <dbReference type="NCBI Taxonomy" id="207650"/>
    <lineage>
        <taxon>Eukaryota</taxon>
        <taxon>Metazoa</taxon>
        <taxon>Ecdysozoa</taxon>
        <taxon>Arthropoda</taxon>
        <taxon>Hexapoda</taxon>
        <taxon>Insecta</taxon>
        <taxon>Pterygota</taxon>
        <taxon>Neoptera</taxon>
        <taxon>Endopterygota</taxon>
        <taxon>Hymenoptera</taxon>
        <taxon>Apocrita</taxon>
        <taxon>Aculeata</taxon>
        <taxon>Apoidea</taxon>
        <taxon>Anthophila</taxon>
        <taxon>Apidae</taxon>
        <taxon>Bombus</taxon>
        <taxon>Pyrobombus</taxon>
    </lineage>
</organism>
<keyword evidence="6 9" id="KW-0472">Membrane</keyword>
<evidence type="ECO:0000256" key="3">
    <source>
        <dbReference type="ARBA" id="ARBA00022692"/>
    </source>
</evidence>
<evidence type="ECO:0000256" key="9">
    <source>
        <dbReference type="RuleBase" id="RU351113"/>
    </source>
</evidence>
<evidence type="ECO:0000256" key="2">
    <source>
        <dbReference type="ARBA" id="ARBA00022606"/>
    </source>
</evidence>
<protein>
    <recommendedName>
        <fullName evidence="9">Odorant receptor</fullName>
    </recommendedName>
</protein>
<keyword evidence="2 9" id="KW-0716">Sensory transduction</keyword>
<dbReference type="PANTHER" id="PTHR21137">
    <property type="entry name" value="ODORANT RECEPTOR"/>
    <property type="match status" value="1"/>
</dbReference>
<evidence type="ECO:0000256" key="6">
    <source>
        <dbReference type="ARBA" id="ARBA00023136"/>
    </source>
</evidence>
<evidence type="ECO:0000256" key="5">
    <source>
        <dbReference type="ARBA" id="ARBA00022989"/>
    </source>
</evidence>
<comment type="caution">
    <text evidence="9">Lacks conserved residue(s) required for the propagation of feature annotation.</text>
</comment>
<reference evidence="11" key="1">
    <citation type="submission" date="2025-08" db="UniProtKB">
        <authorList>
            <consortium name="RefSeq"/>
        </authorList>
    </citation>
    <scope>IDENTIFICATION</scope>
    <source>
        <tissue evidence="11">Muscle</tissue>
    </source>
</reference>
<dbReference type="GO" id="GO:0004984">
    <property type="term" value="F:olfactory receptor activity"/>
    <property type="evidence" value="ECO:0007669"/>
    <property type="project" value="InterPro"/>
</dbReference>
<dbReference type="GO" id="GO:0005886">
    <property type="term" value="C:plasma membrane"/>
    <property type="evidence" value="ECO:0007669"/>
    <property type="project" value="UniProtKB-SubCell"/>
</dbReference>
<dbReference type="RefSeq" id="XP_033365702.1">
    <property type="nucleotide sequence ID" value="XM_033509811.1"/>
</dbReference>
<evidence type="ECO:0000313" key="10">
    <source>
        <dbReference type="Proteomes" id="UP000504631"/>
    </source>
</evidence>
<feature type="transmembrane region" description="Helical" evidence="9">
    <location>
        <begin position="194"/>
        <end position="216"/>
    </location>
</feature>
<evidence type="ECO:0000256" key="8">
    <source>
        <dbReference type="ARBA" id="ARBA00023224"/>
    </source>
</evidence>
<dbReference type="AlphaFoldDB" id="A0A6J3LJY7"/>
<dbReference type="PANTHER" id="PTHR21137:SF26">
    <property type="entry name" value="ODORANT RECEPTOR 10A-RELATED"/>
    <property type="match status" value="1"/>
</dbReference>
<dbReference type="Proteomes" id="UP000504631">
    <property type="component" value="Unplaced"/>
</dbReference>
<evidence type="ECO:0000256" key="7">
    <source>
        <dbReference type="ARBA" id="ARBA00023170"/>
    </source>
</evidence>
<name>A0A6J3LJY7_9HYME</name>
<accession>A0A6J3LJY7</accession>
<feature type="transmembrane region" description="Helical" evidence="9">
    <location>
        <begin position="128"/>
        <end position="152"/>
    </location>
</feature>